<accession>A0A371G3J8</accession>
<evidence type="ECO:0000256" key="1">
    <source>
        <dbReference type="SAM" id="Phobius"/>
    </source>
</evidence>
<keyword evidence="3" id="KW-1185">Reference proteome</keyword>
<name>A0A371G3J8_MUCPR</name>
<keyword evidence="1" id="KW-0812">Transmembrane</keyword>
<gene>
    <name evidence="2" type="ORF">CR513_33707</name>
</gene>
<evidence type="ECO:0000313" key="3">
    <source>
        <dbReference type="Proteomes" id="UP000257109"/>
    </source>
</evidence>
<organism evidence="2 3">
    <name type="scientific">Mucuna pruriens</name>
    <name type="common">Velvet bean</name>
    <name type="synonym">Dolichos pruriens</name>
    <dbReference type="NCBI Taxonomy" id="157652"/>
    <lineage>
        <taxon>Eukaryota</taxon>
        <taxon>Viridiplantae</taxon>
        <taxon>Streptophyta</taxon>
        <taxon>Embryophyta</taxon>
        <taxon>Tracheophyta</taxon>
        <taxon>Spermatophyta</taxon>
        <taxon>Magnoliopsida</taxon>
        <taxon>eudicotyledons</taxon>
        <taxon>Gunneridae</taxon>
        <taxon>Pentapetalae</taxon>
        <taxon>rosids</taxon>
        <taxon>fabids</taxon>
        <taxon>Fabales</taxon>
        <taxon>Fabaceae</taxon>
        <taxon>Papilionoideae</taxon>
        <taxon>50 kb inversion clade</taxon>
        <taxon>NPAAA clade</taxon>
        <taxon>indigoferoid/millettioid clade</taxon>
        <taxon>Phaseoleae</taxon>
        <taxon>Mucuna</taxon>
    </lineage>
</organism>
<feature type="transmembrane region" description="Helical" evidence="1">
    <location>
        <begin position="111"/>
        <end position="133"/>
    </location>
</feature>
<keyword evidence="1" id="KW-1133">Transmembrane helix</keyword>
<evidence type="ECO:0000313" key="2">
    <source>
        <dbReference type="EMBL" id="RDX85149.1"/>
    </source>
</evidence>
<proteinExistence type="predicted"/>
<protein>
    <submittedName>
        <fullName evidence="2">Uncharacterized protein</fullName>
    </submittedName>
</protein>
<comment type="caution">
    <text evidence="2">The sequence shown here is derived from an EMBL/GenBank/DDBJ whole genome shotgun (WGS) entry which is preliminary data.</text>
</comment>
<reference evidence="2" key="1">
    <citation type="submission" date="2018-05" db="EMBL/GenBank/DDBJ databases">
        <title>Draft genome of Mucuna pruriens seed.</title>
        <authorList>
            <person name="Nnadi N.E."/>
            <person name="Vos R."/>
            <person name="Hasami M.H."/>
            <person name="Devisetty U.K."/>
            <person name="Aguiy J.C."/>
        </authorList>
    </citation>
    <scope>NUCLEOTIDE SEQUENCE [LARGE SCALE GENOMIC DNA]</scope>
    <source>
        <strain evidence="2">JCA_2017</strain>
    </source>
</reference>
<sequence length="158" mass="18336">METILGEEFQQFVTKCVQRPDSSLSCYIMQAISGAIDLQIGQSWYPWKAKISLQFNPVRPFTISNMNMKLHEKVRSHMEKKVEQYEKHANKSKKERIFKEGLSLNSLKNSILTVPIFLALALSVFTVVHGAHWRFSRLRKCRSETEKPKSARGDRSDY</sequence>
<feature type="non-terminal residue" evidence="2">
    <location>
        <position position="1"/>
    </location>
</feature>
<keyword evidence="1" id="KW-0472">Membrane</keyword>
<dbReference type="EMBL" id="QJKJ01006864">
    <property type="protein sequence ID" value="RDX85149.1"/>
    <property type="molecule type" value="Genomic_DNA"/>
</dbReference>
<dbReference type="AlphaFoldDB" id="A0A371G3J8"/>
<dbReference type="Proteomes" id="UP000257109">
    <property type="component" value="Unassembled WGS sequence"/>
</dbReference>